<evidence type="ECO:0000256" key="3">
    <source>
        <dbReference type="ARBA" id="ARBA00029447"/>
    </source>
</evidence>
<dbReference type="PROSITE" id="PS50885">
    <property type="entry name" value="HAMP"/>
    <property type="match status" value="1"/>
</dbReference>
<comment type="caution">
    <text evidence="8">The sequence shown here is derived from an EMBL/GenBank/DDBJ whole genome shotgun (WGS) entry which is preliminary data.</text>
</comment>
<dbReference type="InterPro" id="IPR024478">
    <property type="entry name" value="HlyB_4HB_MCP"/>
</dbReference>
<dbReference type="InterPro" id="IPR003660">
    <property type="entry name" value="HAMP_dom"/>
</dbReference>
<keyword evidence="9" id="KW-1185">Reference proteome</keyword>
<dbReference type="PATRIC" id="fig|1457173.3.peg.2075"/>
<dbReference type="EMBL" id="JBOK01000011">
    <property type="protein sequence ID" value="EXU79900.1"/>
    <property type="molecule type" value="Genomic_DNA"/>
</dbReference>
<dbReference type="FunFam" id="1.10.287.950:FF:000001">
    <property type="entry name" value="Methyl-accepting chemotaxis sensory transducer"/>
    <property type="match status" value="1"/>
</dbReference>
<evidence type="ECO:0000259" key="6">
    <source>
        <dbReference type="PROSITE" id="PS50111"/>
    </source>
</evidence>
<keyword evidence="5" id="KW-0812">Transmembrane</keyword>
<name>A0A014P164_9BURK</name>
<dbReference type="PROSITE" id="PS50111">
    <property type="entry name" value="CHEMOTAXIS_TRANSDUC_2"/>
    <property type="match status" value="1"/>
</dbReference>
<dbReference type="GO" id="GO:0007165">
    <property type="term" value="P:signal transduction"/>
    <property type="evidence" value="ECO:0007669"/>
    <property type="project" value="UniProtKB-KW"/>
</dbReference>
<organism evidence="8 9">
    <name type="scientific">Comamonas aquatica DA1877</name>
    <dbReference type="NCBI Taxonomy" id="1457173"/>
    <lineage>
        <taxon>Bacteria</taxon>
        <taxon>Pseudomonadati</taxon>
        <taxon>Pseudomonadota</taxon>
        <taxon>Betaproteobacteria</taxon>
        <taxon>Burkholderiales</taxon>
        <taxon>Comamonadaceae</taxon>
        <taxon>Comamonas</taxon>
    </lineage>
</organism>
<proteinExistence type="inferred from homology"/>
<accession>A0A014P164</accession>
<comment type="subcellular location">
    <subcellularLocation>
        <location evidence="1">Membrane</location>
    </subcellularLocation>
</comment>
<dbReference type="CDD" id="cd11386">
    <property type="entry name" value="MCP_signal"/>
    <property type="match status" value="1"/>
</dbReference>
<dbReference type="Gene3D" id="1.10.287.950">
    <property type="entry name" value="Methyl-accepting chemotaxis protein"/>
    <property type="match status" value="1"/>
</dbReference>
<protein>
    <submittedName>
        <fullName evidence="8">Membrane protein</fullName>
    </submittedName>
</protein>
<feature type="domain" description="Methyl-accepting transducer" evidence="6">
    <location>
        <begin position="269"/>
        <end position="498"/>
    </location>
</feature>
<keyword evidence="5" id="KW-0472">Membrane</keyword>
<dbReference type="SMART" id="SM00304">
    <property type="entry name" value="HAMP"/>
    <property type="match status" value="1"/>
</dbReference>
<dbReference type="CDD" id="cd06225">
    <property type="entry name" value="HAMP"/>
    <property type="match status" value="1"/>
</dbReference>
<dbReference type="InterPro" id="IPR051310">
    <property type="entry name" value="MCP_chemotaxis"/>
</dbReference>
<feature type="domain" description="HAMP" evidence="7">
    <location>
        <begin position="212"/>
        <end position="264"/>
    </location>
</feature>
<keyword evidence="2" id="KW-0488">Methylation</keyword>
<feature type="transmembrane region" description="Helical" evidence="5">
    <location>
        <begin position="192"/>
        <end position="210"/>
    </location>
</feature>
<evidence type="ECO:0000256" key="2">
    <source>
        <dbReference type="ARBA" id="ARBA00022481"/>
    </source>
</evidence>
<reference evidence="8 9" key="1">
    <citation type="submission" date="2014-01" db="EMBL/GenBank/DDBJ databases">
        <title>Interspecies Systems Biology Uncovers Metabolites Affecting C. elegans Gene Expression and Life History Traits.</title>
        <authorList>
            <person name="Watson E."/>
            <person name="Macneil L.T."/>
            <person name="Ritter A.D."/>
            <person name="Yilmaz L.S."/>
            <person name="Rosebrock A.P."/>
            <person name="Caudy A.A."/>
            <person name="Walhout A.J."/>
        </authorList>
    </citation>
    <scope>NUCLEOTIDE SEQUENCE [LARGE SCALE GENOMIC DNA]</scope>
    <source>
        <strain evidence="8 9">DA1877</strain>
    </source>
</reference>
<comment type="similarity">
    <text evidence="3">Belongs to the methyl-accepting chemotaxis (MCP) protein family.</text>
</comment>
<keyword evidence="4" id="KW-0807">Transducer</keyword>
<sequence>MPLQHISIGKRLGLAFAVLTLFIATMLAVGIWRLQAVAQSTADMMARPLSKERVISDWYRTVYSNVSRHALVARSSDADLARQFVADNVEASKASSRQQAELQKLISTPEEQALFDQVSVLRTRFVQARDTIYQAKAEGRADEAERLLRSDFQPAADAYLQTLQALLDHQRQRISDAAAGVQAEFERGRMQLAGLGGLAVLIAVALAVAITRSITTPLARAVHAVETVAAGDLTHRVRSDARDETGQLLRALDGMGDQLRNVVGQVRQGADGVASASSQIASGNLDLSSRTEEQASALQQTAASMEQMTSTVRQNADNARTANQLAVSASELASRGGQVVDQVVGTMGDIHEASRKIVDIIGVIDAIAFQTNILALNAAVEAARAGEQGRGFAVVASEVRTLAQRSADAAKQIKDLITASVERVDAGHTLVEEAGVVMRDVVAGVRRVTDIVGEISAASQEQTQGLEQVQHAITQMDAVTQQNAALVEEAAAATRALEAQSVQLVQAMVHFQVGQERAVTAAPALLTRA</sequence>
<dbReference type="GO" id="GO:0004888">
    <property type="term" value="F:transmembrane signaling receptor activity"/>
    <property type="evidence" value="ECO:0007669"/>
    <property type="project" value="TreeGrafter"/>
</dbReference>
<evidence type="ECO:0000256" key="1">
    <source>
        <dbReference type="ARBA" id="ARBA00004370"/>
    </source>
</evidence>
<dbReference type="AlphaFoldDB" id="A0A014P164"/>
<dbReference type="RefSeq" id="WP_043383694.1">
    <property type="nucleotide sequence ID" value="NZ_JBOK01000011.1"/>
</dbReference>
<evidence type="ECO:0000256" key="4">
    <source>
        <dbReference type="PROSITE-ProRule" id="PRU00284"/>
    </source>
</evidence>
<evidence type="ECO:0000313" key="8">
    <source>
        <dbReference type="EMBL" id="EXU79900.1"/>
    </source>
</evidence>
<dbReference type="CDD" id="cd19411">
    <property type="entry name" value="MCP2201-like_sensor"/>
    <property type="match status" value="1"/>
</dbReference>
<dbReference type="GO" id="GO:0005886">
    <property type="term" value="C:plasma membrane"/>
    <property type="evidence" value="ECO:0007669"/>
    <property type="project" value="TreeGrafter"/>
</dbReference>
<evidence type="ECO:0000256" key="5">
    <source>
        <dbReference type="SAM" id="Phobius"/>
    </source>
</evidence>
<dbReference type="PANTHER" id="PTHR43531:SF14">
    <property type="entry name" value="METHYL-ACCEPTING CHEMOTAXIS PROTEIN I-RELATED"/>
    <property type="match status" value="1"/>
</dbReference>
<evidence type="ECO:0000259" key="7">
    <source>
        <dbReference type="PROSITE" id="PS50885"/>
    </source>
</evidence>
<dbReference type="Pfam" id="PF00015">
    <property type="entry name" value="MCPsignal"/>
    <property type="match status" value="1"/>
</dbReference>
<dbReference type="PANTHER" id="PTHR43531">
    <property type="entry name" value="PROTEIN ICFG"/>
    <property type="match status" value="1"/>
</dbReference>
<dbReference type="InterPro" id="IPR047347">
    <property type="entry name" value="YvaQ-like_sensor"/>
</dbReference>
<dbReference type="STRING" id="225991.MA05_02800"/>
<keyword evidence="5" id="KW-1133">Transmembrane helix</keyword>
<dbReference type="Pfam" id="PF00672">
    <property type="entry name" value="HAMP"/>
    <property type="match status" value="1"/>
</dbReference>
<dbReference type="InterPro" id="IPR004089">
    <property type="entry name" value="MCPsignal_dom"/>
</dbReference>
<gene>
    <name evidence="8" type="ORF">AX13_02035</name>
</gene>
<dbReference type="GO" id="GO:0006935">
    <property type="term" value="P:chemotaxis"/>
    <property type="evidence" value="ECO:0007669"/>
    <property type="project" value="TreeGrafter"/>
</dbReference>
<feature type="transmembrane region" description="Helical" evidence="5">
    <location>
        <begin position="12"/>
        <end position="34"/>
    </location>
</feature>
<dbReference type="Pfam" id="PF12729">
    <property type="entry name" value="4HB_MCP_1"/>
    <property type="match status" value="1"/>
</dbReference>
<dbReference type="Proteomes" id="UP000020766">
    <property type="component" value="Unassembled WGS sequence"/>
</dbReference>
<evidence type="ECO:0000313" key="9">
    <source>
        <dbReference type="Proteomes" id="UP000020766"/>
    </source>
</evidence>
<dbReference type="SMART" id="SM00283">
    <property type="entry name" value="MA"/>
    <property type="match status" value="1"/>
</dbReference>
<dbReference type="SUPFAM" id="SSF58104">
    <property type="entry name" value="Methyl-accepting chemotaxis protein (MCP) signaling domain"/>
    <property type="match status" value="1"/>
</dbReference>